<proteinExistence type="inferred from homology"/>
<gene>
    <name evidence="3" type="ORF">J2X26_000782</name>
</gene>
<evidence type="ECO:0000313" key="4">
    <source>
        <dbReference type="Proteomes" id="UP001239626"/>
    </source>
</evidence>
<keyword evidence="4" id="KW-1185">Reference proteome</keyword>
<dbReference type="SUPFAM" id="SSF55961">
    <property type="entry name" value="Bet v1-like"/>
    <property type="match status" value="1"/>
</dbReference>
<dbReference type="InterPro" id="IPR013538">
    <property type="entry name" value="ASHA1/2-like_C"/>
</dbReference>
<dbReference type="InterPro" id="IPR023393">
    <property type="entry name" value="START-like_dom_sf"/>
</dbReference>
<comment type="caution">
    <text evidence="3">The sequence shown here is derived from an EMBL/GenBank/DDBJ whole genome shotgun (WGS) entry which is preliminary data.</text>
</comment>
<dbReference type="Pfam" id="PF08327">
    <property type="entry name" value="AHSA1"/>
    <property type="match status" value="1"/>
</dbReference>
<accession>A0ABU0EB38</accession>
<dbReference type="CDD" id="cd07814">
    <property type="entry name" value="SRPBCC_CalC_Aha1-like"/>
    <property type="match status" value="1"/>
</dbReference>
<feature type="domain" description="Activator of Hsp90 ATPase homologue 1/2-like C-terminal" evidence="2">
    <location>
        <begin position="11"/>
        <end position="127"/>
    </location>
</feature>
<dbReference type="RefSeq" id="WP_307490009.1">
    <property type="nucleotide sequence ID" value="NZ_JAUSVB010000001.1"/>
</dbReference>
<evidence type="ECO:0000313" key="3">
    <source>
        <dbReference type="EMBL" id="MDQ0372485.1"/>
    </source>
</evidence>
<dbReference type="Proteomes" id="UP001239626">
    <property type="component" value="Unassembled WGS sequence"/>
</dbReference>
<sequence>MADYTTSIHIDAPPEIVFSHLVVAERMVTWMGHRASLDPVVGGEFAVDIGGSLVRGKYVEVEPPRRVVVSWGMAGSADLPPSASRVEFVLTAVDGGTRVDLFHTGLPTSRATGHADGWAHFLPRLATSAAGDDPGPDTWAG</sequence>
<dbReference type="Gene3D" id="3.30.530.20">
    <property type="match status" value="1"/>
</dbReference>
<evidence type="ECO:0000256" key="1">
    <source>
        <dbReference type="ARBA" id="ARBA00006817"/>
    </source>
</evidence>
<name>A0ABU0EB38_9CELL</name>
<dbReference type="EMBL" id="JAUSVB010000001">
    <property type="protein sequence ID" value="MDQ0372485.1"/>
    <property type="molecule type" value="Genomic_DNA"/>
</dbReference>
<comment type="similarity">
    <text evidence="1">Belongs to the AHA1 family.</text>
</comment>
<reference evidence="3 4" key="1">
    <citation type="submission" date="2023-07" db="EMBL/GenBank/DDBJ databases">
        <title>Sorghum-associated microbial communities from plants grown in Nebraska, USA.</title>
        <authorList>
            <person name="Schachtman D."/>
        </authorList>
    </citation>
    <scope>NUCLEOTIDE SEQUENCE [LARGE SCALE GENOMIC DNA]</scope>
    <source>
        <strain evidence="3 4">BE332</strain>
    </source>
</reference>
<organism evidence="3 4">
    <name type="scientific">Cellulomonas humilata</name>
    <dbReference type="NCBI Taxonomy" id="144055"/>
    <lineage>
        <taxon>Bacteria</taxon>
        <taxon>Bacillati</taxon>
        <taxon>Actinomycetota</taxon>
        <taxon>Actinomycetes</taxon>
        <taxon>Micrococcales</taxon>
        <taxon>Cellulomonadaceae</taxon>
        <taxon>Cellulomonas</taxon>
    </lineage>
</organism>
<evidence type="ECO:0000259" key="2">
    <source>
        <dbReference type="Pfam" id="PF08327"/>
    </source>
</evidence>
<protein>
    <submittedName>
        <fullName evidence="3">Uncharacterized protein YndB with AHSA1/START domain</fullName>
    </submittedName>
</protein>